<accession>A0ABV3D0Y3</accession>
<name>A0ABV3D0Y3_STREX</name>
<keyword evidence="2" id="KW-1185">Reference proteome</keyword>
<protein>
    <submittedName>
        <fullName evidence="1">Uncharacterized protein</fullName>
    </submittedName>
</protein>
<proteinExistence type="predicted"/>
<dbReference type="EMBL" id="JBEZAM010000036">
    <property type="protein sequence ID" value="MEU7296129.1"/>
    <property type="molecule type" value="Genomic_DNA"/>
</dbReference>
<organism evidence="1 2">
    <name type="scientific">Streptomyces exfoliatus</name>
    <name type="common">Streptomyces hydrogenans</name>
    <dbReference type="NCBI Taxonomy" id="1905"/>
    <lineage>
        <taxon>Bacteria</taxon>
        <taxon>Bacillati</taxon>
        <taxon>Actinomycetota</taxon>
        <taxon>Actinomycetes</taxon>
        <taxon>Kitasatosporales</taxon>
        <taxon>Streptomycetaceae</taxon>
        <taxon>Streptomyces</taxon>
    </lineage>
</organism>
<evidence type="ECO:0000313" key="1">
    <source>
        <dbReference type="EMBL" id="MEU7296129.1"/>
    </source>
</evidence>
<reference evidence="1 2" key="1">
    <citation type="submission" date="2024-06" db="EMBL/GenBank/DDBJ databases">
        <title>The Natural Products Discovery Center: Release of the First 8490 Sequenced Strains for Exploring Actinobacteria Biosynthetic Diversity.</title>
        <authorList>
            <person name="Kalkreuter E."/>
            <person name="Kautsar S.A."/>
            <person name="Yang D."/>
            <person name="Bader C.D."/>
            <person name="Teijaro C.N."/>
            <person name="Fluegel L."/>
            <person name="Davis C.M."/>
            <person name="Simpson J.R."/>
            <person name="Lauterbach L."/>
            <person name="Steele A.D."/>
            <person name="Gui C."/>
            <person name="Meng S."/>
            <person name="Li G."/>
            <person name="Viehrig K."/>
            <person name="Ye F."/>
            <person name="Su P."/>
            <person name="Kiefer A.F."/>
            <person name="Nichols A."/>
            <person name="Cepeda A.J."/>
            <person name="Yan W."/>
            <person name="Fan B."/>
            <person name="Jiang Y."/>
            <person name="Adhikari A."/>
            <person name="Zheng C.-J."/>
            <person name="Schuster L."/>
            <person name="Cowan T.M."/>
            <person name="Smanski M.J."/>
            <person name="Chevrette M.G."/>
            <person name="De Carvalho L.P.S."/>
            <person name="Shen B."/>
        </authorList>
    </citation>
    <scope>NUCLEOTIDE SEQUENCE [LARGE SCALE GENOMIC DNA]</scope>
    <source>
        <strain evidence="1 2">NPDC045705</strain>
    </source>
</reference>
<dbReference type="Proteomes" id="UP001551210">
    <property type="component" value="Unassembled WGS sequence"/>
</dbReference>
<gene>
    <name evidence="1" type="ORF">AB0A76_23435</name>
</gene>
<comment type="caution">
    <text evidence="1">The sequence shown here is derived from an EMBL/GenBank/DDBJ whole genome shotgun (WGS) entry which is preliminary data.</text>
</comment>
<sequence length="62" mass="6886">MLTALEHLARIGRAARPAAHLLRDVPARDRRPRSDGAWRGFVQDEKVRTAVRQLLNTSGPSA</sequence>
<dbReference type="RefSeq" id="WP_359211596.1">
    <property type="nucleotide sequence ID" value="NZ_JBEZAM010000036.1"/>
</dbReference>
<evidence type="ECO:0000313" key="2">
    <source>
        <dbReference type="Proteomes" id="UP001551210"/>
    </source>
</evidence>